<dbReference type="CDD" id="cd00054">
    <property type="entry name" value="EGF_CA"/>
    <property type="match status" value="1"/>
</dbReference>
<proteinExistence type="predicted"/>
<dbReference type="PROSITE" id="PS00010">
    <property type="entry name" value="ASX_HYDROXYL"/>
    <property type="match status" value="1"/>
</dbReference>
<keyword evidence="2 6" id="KW-0732">Signal</keyword>
<dbReference type="Pfam" id="PF12947">
    <property type="entry name" value="EGF_3"/>
    <property type="match status" value="1"/>
</dbReference>
<evidence type="ECO:0000256" key="4">
    <source>
        <dbReference type="ARBA" id="ARBA00023157"/>
    </source>
</evidence>
<dbReference type="InterPro" id="IPR000742">
    <property type="entry name" value="EGF"/>
</dbReference>
<evidence type="ECO:0000256" key="3">
    <source>
        <dbReference type="ARBA" id="ARBA00022737"/>
    </source>
</evidence>
<dbReference type="InterPro" id="IPR000152">
    <property type="entry name" value="EGF-type_Asp/Asn_hydroxyl_site"/>
</dbReference>
<organism evidence="8">
    <name type="scientific">Oikopleura dioica</name>
    <name type="common">Tunicate</name>
    <dbReference type="NCBI Taxonomy" id="34765"/>
    <lineage>
        <taxon>Eukaryota</taxon>
        <taxon>Metazoa</taxon>
        <taxon>Chordata</taxon>
        <taxon>Tunicata</taxon>
        <taxon>Appendicularia</taxon>
        <taxon>Copelata</taxon>
        <taxon>Oikopleuridae</taxon>
        <taxon>Oikopleura</taxon>
    </lineage>
</organism>
<protein>
    <recommendedName>
        <fullName evidence="7">EGF-like domain-containing protein</fullName>
    </recommendedName>
</protein>
<dbReference type="InterPro" id="IPR024731">
    <property type="entry name" value="NELL2-like_EGF"/>
</dbReference>
<evidence type="ECO:0000256" key="5">
    <source>
        <dbReference type="PROSITE-ProRule" id="PRU00076"/>
    </source>
</evidence>
<reference evidence="8" key="1">
    <citation type="journal article" date="2010" name="Science">
        <title>Plasticity of animal genome architecture unmasked by rapid evolution of a pelagic tunicate.</title>
        <authorList>
            <person name="Denoeud F."/>
            <person name="Henriet S."/>
            <person name="Mungpakdee S."/>
            <person name="Aury J.M."/>
            <person name="Da Silva C."/>
            <person name="Brinkmann H."/>
            <person name="Mikhaleva J."/>
            <person name="Olsen L.C."/>
            <person name="Jubin C."/>
            <person name="Canestro C."/>
            <person name="Bouquet J.M."/>
            <person name="Danks G."/>
            <person name="Poulain J."/>
            <person name="Campsteijn C."/>
            <person name="Adamski M."/>
            <person name="Cross I."/>
            <person name="Yadetie F."/>
            <person name="Muffato M."/>
            <person name="Louis A."/>
            <person name="Butcher S."/>
            <person name="Tsagkogeorga G."/>
            <person name="Konrad A."/>
            <person name="Singh S."/>
            <person name="Jensen M.F."/>
            <person name="Cong E.H."/>
            <person name="Eikeseth-Otteraa H."/>
            <person name="Noel B."/>
            <person name="Anthouard V."/>
            <person name="Porcel B.M."/>
            <person name="Kachouri-Lafond R."/>
            <person name="Nishino A."/>
            <person name="Ugolini M."/>
            <person name="Chourrout P."/>
            <person name="Nishida H."/>
            <person name="Aasland R."/>
            <person name="Huzurbazar S."/>
            <person name="Westhof E."/>
            <person name="Delsuc F."/>
            <person name="Lehrach H."/>
            <person name="Reinhardt R."/>
            <person name="Weissenbach J."/>
            <person name="Roy S.W."/>
            <person name="Artiguenave F."/>
            <person name="Postlethwait J.H."/>
            <person name="Manak J.R."/>
            <person name="Thompson E.M."/>
            <person name="Jaillon O."/>
            <person name="Du Pasquier L."/>
            <person name="Boudinot P."/>
            <person name="Liberles D.A."/>
            <person name="Volff J.N."/>
            <person name="Philippe H."/>
            <person name="Lenhard B."/>
            <person name="Roest Crollius H."/>
            <person name="Wincker P."/>
            <person name="Chourrout D."/>
        </authorList>
    </citation>
    <scope>NUCLEOTIDE SEQUENCE [LARGE SCALE GENOMIC DNA]</scope>
</reference>
<dbReference type="SUPFAM" id="SSF57196">
    <property type="entry name" value="EGF/Laminin"/>
    <property type="match status" value="1"/>
</dbReference>
<accession>E4YVA1</accession>
<feature type="domain" description="EGF-like" evidence="7">
    <location>
        <begin position="224"/>
        <end position="262"/>
    </location>
</feature>
<dbReference type="AlphaFoldDB" id="E4YVA1"/>
<evidence type="ECO:0000256" key="1">
    <source>
        <dbReference type="ARBA" id="ARBA00022536"/>
    </source>
</evidence>
<evidence type="ECO:0000256" key="6">
    <source>
        <dbReference type="SAM" id="SignalP"/>
    </source>
</evidence>
<keyword evidence="3" id="KW-0677">Repeat</keyword>
<name>E4YVA1_OIKDI</name>
<evidence type="ECO:0000259" key="7">
    <source>
        <dbReference type="PROSITE" id="PS50026"/>
    </source>
</evidence>
<feature type="chain" id="PRO_5012497415" description="EGF-like domain-containing protein" evidence="6">
    <location>
        <begin position="16"/>
        <end position="391"/>
    </location>
</feature>
<dbReference type="Gene3D" id="2.10.25.10">
    <property type="entry name" value="Laminin"/>
    <property type="match status" value="1"/>
</dbReference>
<evidence type="ECO:0000256" key="2">
    <source>
        <dbReference type="ARBA" id="ARBA00022729"/>
    </source>
</evidence>
<dbReference type="EMBL" id="FN655517">
    <property type="protein sequence ID" value="CBY39386.1"/>
    <property type="molecule type" value="Genomic_DNA"/>
</dbReference>
<dbReference type="FunFam" id="2.10.25.10:FF:000038">
    <property type="entry name" value="Fibrillin 2"/>
    <property type="match status" value="1"/>
</dbReference>
<keyword evidence="4" id="KW-1015">Disulfide bond</keyword>
<dbReference type="PROSITE" id="PS50026">
    <property type="entry name" value="EGF_3"/>
    <property type="match status" value="1"/>
</dbReference>
<evidence type="ECO:0000313" key="8">
    <source>
        <dbReference type="EMBL" id="CBY39386.1"/>
    </source>
</evidence>
<gene>
    <name evidence="8" type="ORF">GSOID_T00019951001</name>
</gene>
<dbReference type="Proteomes" id="UP000011014">
    <property type="component" value="Unassembled WGS sequence"/>
</dbReference>
<comment type="caution">
    <text evidence="5">Lacks conserved residue(s) required for the propagation of feature annotation.</text>
</comment>
<keyword evidence="1 5" id="KW-0245">EGF-like domain</keyword>
<sequence>MRNLLLQALFIGALADYWVNLRLCSDKNRKTGVLQDAIGANGKLFLINDVVKGAATWKMKNMGATECNAKYCKWQLNGKYNYNYKDIMKLGPFPGQLKDATFIAIDYQSMDILCVEEFSIVGDGGLKLDILENYISWAWDPSLGRQNWESRTNRKLSYWSTMCSDKSVADDNHVIRKTPGAKVAELVKTGFLSHTIVAPNGNPLVLTAPFHQSCRQHVVVQTRIADECSAGTHNCHEHASCTDTKYAFSCRCKPGYLGNGFMVNALLSQDLVDEIGCKVVQKPEIMSNESPGSIVSETYEIAEEDKEATKSGFVFPESMQMDFVYEDEEEEEEENNSQGYWAITKKIDNMQILAEFVAKRDNEALTNEFKAWADGEGAKLERQLLRKLKSL</sequence>
<feature type="signal peptide" evidence="6">
    <location>
        <begin position="1"/>
        <end position="15"/>
    </location>
</feature>